<dbReference type="RefSeq" id="WP_090554959.1">
    <property type="nucleotide sequence ID" value="NZ_FNRA01000001.1"/>
</dbReference>
<protein>
    <submittedName>
        <fullName evidence="2">Microcystin-dependent protein</fullName>
    </submittedName>
</protein>
<evidence type="ECO:0000259" key="1">
    <source>
        <dbReference type="Pfam" id="PF07484"/>
    </source>
</evidence>
<sequence>MEPYIAEIRIFAFNQIPRGWAACNGALLPINQNAALFSLLGTQFGGNGTTNFALPDLRGRVPMGAGPSNTQGALGGTTTTTLNITNLPVHNHLIKASTTAASQLSPEANFFAASADNEYATGTIAPMATGMLSNTGGNIPVSNVQPYLATTFAIAIQGIFPSRP</sequence>
<proteinExistence type="predicted"/>
<name>A0A1H3XED1_9SPHI</name>
<dbReference type="STRING" id="425514.SAMN05443550_101585"/>
<dbReference type="Pfam" id="PF07484">
    <property type="entry name" value="Collar"/>
    <property type="match status" value="1"/>
</dbReference>
<evidence type="ECO:0000313" key="3">
    <source>
        <dbReference type="Proteomes" id="UP000198850"/>
    </source>
</evidence>
<dbReference type="SUPFAM" id="SSF88874">
    <property type="entry name" value="Receptor-binding domain of short tail fibre protein gp12"/>
    <property type="match status" value="1"/>
</dbReference>
<accession>A0A1H3XED1</accession>
<keyword evidence="3" id="KW-1185">Reference proteome</keyword>
<dbReference type="OrthoDB" id="9810174at2"/>
<dbReference type="InterPro" id="IPR037053">
    <property type="entry name" value="Phage_tail_collar_dom_sf"/>
</dbReference>
<reference evidence="2 3" key="1">
    <citation type="submission" date="2016-10" db="EMBL/GenBank/DDBJ databases">
        <authorList>
            <person name="de Groot N.N."/>
        </authorList>
    </citation>
    <scope>NUCLEOTIDE SEQUENCE [LARGE SCALE GENOMIC DNA]</scope>
    <source>
        <strain evidence="2 3">DSM 19033</strain>
    </source>
</reference>
<feature type="domain" description="Phage tail collar" evidence="1">
    <location>
        <begin position="7"/>
        <end position="62"/>
    </location>
</feature>
<dbReference type="AlphaFoldDB" id="A0A1H3XED1"/>
<gene>
    <name evidence="2" type="ORF">SAMN05443550_101585</name>
</gene>
<evidence type="ECO:0000313" key="2">
    <source>
        <dbReference type="EMBL" id="SDZ97580.1"/>
    </source>
</evidence>
<dbReference type="Proteomes" id="UP000198850">
    <property type="component" value="Unassembled WGS sequence"/>
</dbReference>
<organism evidence="2 3">
    <name type="scientific">Pedobacter hartonius</name>
    <dbReference type="NCBI Taxonomy" id="425514"/>
    <lineage>
        <taxon>Bacteria</taxon>
        <taxon>Pseudomonadati</taxon>
        <taxon>Bacteroidota</taxon>
        <taxon>Sphingobacteriia</taxon>
        <taxon>Sphingobacteriales</taxon>
        <taxon>Sphingobacteriaceae</taxon>
        <taxon>Pedobacter</taxon>
    </lineage>
</organism>
<dbReference type="Gene3D" id="3.90.1340.10">
    <property type="entry name" value="Phage tail collar domain"/>
    <property type="match status" value="1"/>
</dbReference>
<dbReference type="EMBL" id="FNRA01000001">
    <property type="protein sequence ID" value="SDZ97580.1"/>
    <property type="molecule type" value="Genomic_DNA"/>
</dbReference>
<dbReference type="InterPro" id="IPR011083">
    <property type="entry name" value="Phage_tail_collar_dom"/>
</dbReference>